<keyword evidence="6" id="KW-0347">Helicase</keyword>
<comment type="catalytic activity">
    <reaction evidence="10">
        <text>Couples ATP hydrolysis with the unwinding of duplex DNA by translocating in the 3'-5' direction.</text>
        <dbReference type="EC" id="5.6.2.4"/>
    </reaction>
</comment>
<evidence type="ECO:0000313" key="15">
    <source>
        <dbReference type="EMBL" id="SPQ95282.1"/>
    </source>
</evidence>
<evidence type="ECO:0000256" key="9">
    <source>
        <dbReference type="ARBA" id="ARBA00023235"/>
    </source>
</evidence>
<dbReference type="Pfam" id="PF00271">
    <property type="entry name" value="Helicase_C"/>
    <property type="match status" value="1"/>
</dbReference>
<dbReference type="InterPro" id="IPR011545">
    <property type="entry name" value="DEAD/DEAH_box_helicase_dom"/>
</dbReference>
<evidence type="ECO:0000313" key="16">
    <source>
        <dbReference type="Proteomes" id="UP000290189"/>
    </source>
</evidence>
<name>A0A3P3Y542_PLABS</name>
<dbReference type="SMART" id="SM00490">
    <property type="entry name" value="HELICc"/>
    <property type="match status" value="1"/>
</dbReference>
<evidence type="ECO:0000256" key="3">
    <source>
        <dbReference type="ARBA" id="ARBA00022723"/>
    </source>
</evidence>
<dbReference type="GO" id="GO:0005694">
    <property type="term" value="C:chromosome"/>
    <property type="evidence" value="ECO:0007669"/>
    <property type="project" value="TreeGrafter"/>
</dbReference>
<feature type="compositionally biased region" description="Low complexity" evidence="12">
    <location>
        <begin position="648"/>
        <end position="662"/>
    </location>
</feature>
<dbReference type="GO" id="GO:0046872">
    <property type="term" value="F:metal ion binding"/>
    <property type="evidence" value="ECO:0007669"/>
    <property type="project" value="UniProtKB-KW"/>
</dbReference>
<evidence type="ECO:0000259" key="14">
    <source>
        <dbReference type="PROSITE" id="PS51194"/>
    </source>
</evidence>
<keyword evidence="15" id="KW-0496">Mitochondrion</keyword>
<dbReference type="CDD" id="cd18794">
    <property type="entry name" value="SF2_C_RecQ"/>
    <property type="match status" value="1"/>
</dbReference>
<dbReference type="InterPro" id="IPR027417">
    <property type="entry name" value="P-loop_NTPase"/>
</dbReference>
<evidence type="ECO:0000256" key="7">
    <source>
        <dbReference type="ARBA" id="ARBA00022840"/>
    </source>
</evidence>
<dbReference type="PROSITE" id="PS51192">
    <property type="entry name" value="HELICASE_ATP_BIND_1"/>
    <property type="match status" value="1"/>
</dbReference>
<dbReference type="GO" id="GO:0000724">
    <property type="term" value="P:double-strand break repair via homologous recombination"/>
    <property type="evidence" value="ECO:0007669"/>
    <property type="project" value="TreeGrafter"/>
</dbReference>
<dbReference type="Pfam" id="PF12755">
    <property type="entry name" value="Vac14_Fab1_bd"/>
    <property type="match status" value="1"/>
</dbReference>
<comment type="similarity">
    <text evidence="1">Belongs to the helicase family. RecQ subfamily.</text>
</comment>
<geneLocation type="mitochondrion" evidence="15"/>
<dbReference type="Proteomes" id="UP000290189">
    <property type="component" value="Unassembled WGS sequence"/>
</dbReference>
<dbReference type="InterPro" id="IPR011989">
    <property type="entry name" value="ARM-like"/>
</dbReference>
<keyword evidence="7" id="KW-0067">ATP-binding</keyword>
<feature type="domain" description="Helicase ATP-binding" evidence="13">
    <location>
        <begin position="111"/>
        <end position="285"/>
    </location>
</feature>
<dbReference type="PANTHER" id="PTHR13710:SF105">
    <property type="entry name" value="ATP-DEPENDENT DNA HELICASE Q1"/>
    <property type="match status" value="1"/>
</dbReference>
<organism evidence="15 16">
    <name type="scientific">Plasmodiophora brassicae</name>
    <name type="common">Clubroot disease agent</name>
    <dbReference type="NCBI Taxonomy" id="37360"/>
    <lineage>
        <taxon>Eukaryota</taxon>
        <taxon>Sar</taxon>
        <taxon>Rhizaria</taxon>
        <taxon>Endomyxa</taxon>
        <taxon>Phytomyxea</taxon>
        <taxon>Plasmodiophorida</taxon>
        <taxon>Plasmodiophoridae</taxon>
        <taxon>Plasmodiophora</taxon>
    </lineage>
</organism>
<evidence type="ECO:0000256" key="4">
    <source>
        <dbReference type="ARBA" id="ARBA00022741"/>
    </source>
</evidence>
<feature type="region of interest" description="Disordered" evidence="12">
    <location>
        <begin position="1"/>
        <end position="27"/>
    </location>
</feature>
<dbReference type="Pfam" id="PF11916">
    <property type="entry name" value="Vac14_Fig4_bd"/>
    <property type="match status" value="1"/>
</dbReference>
<dbReference type="SMART" id="SM00487">
    <property type="entry name" value="DEXDc"/>
    <property type="match status" value="1"/>
</dbReference>
<evidence type="ECO:0000256" key="8">
    <source>
        <dbReference type="ARBA" id="ARBA00023125"/>
    </source>
</evidence>
<feature type="region of interest" description="Disordered" evidence="12">
    <location>
        <begin position="605"/>
        <end position="662"/>
    </location>
</feature>
<evidence type="ECO:0000256" key="11">
    <source>
        <dbReference type="ARBA" id="ARBA00034808"/>
    </source>
</evidence>
<reference evidence="15 16" key="1">
    <citation type="submission" date="2018-03" db="EMBL/GenBank/DDBJ databases">
        <authorList>
            <person name="Fogelqvist J."/>
        </authorList>
    </citation>
    <scope>NUCLEOTIDE SEQUENCE [LARGE SCALE GENOMIC DNA]</scope>
</reference>
<evidence type="ECO:0000259" key="13">
    <source>
        <dbReference type="PROSITE" id="PS51192"/>
    </source>
</evidence>
<feature type="domain" description="Helicase C-terminal" evidence="14">
    <location>
        <begin position="314"/>
        <end position="465"/>
    </location>
</feature>
<sequence>MAAADVVDLTADDDDRGHGRDDDGDSDDGIRRRIRVLQAEIDQRRTVIRTLQRVLDERAEARLAVERDAVQRRFMSDGADGKRYPWTDELERARKDKFHLGHWRPMQKEICDAFLSGHDCLVFLPAGSGKSLCFQLPSVIGNQGVTLVISPLVALMHDQVSQMVELDIAAARISADTDSDTRSAIYARIRDGSLALLYISPEFLIKSKRMQTAISKASHSNRIARIAIDEAHCCSQWGHDYRPDYAKLRILRSLCPSCPIMALTATCDNETAKDVTRILGLRPNTLVFRQSVDRPNLFYEVRPKPPSMQEFTSEVAQLILTDSRFASQSGIIYVLSQKETEQLCEQLQKAGVTCAPYHANIDESFKRRAFSKWKRNEIQIVVATVAFGMGVSKPDVRFVIHYALSKSLSGYYQEAGRAGRDRLPAWCILYFSPSDVLRVAALTCDGHAGERNLIEMLNYCVNMRTCRHALIERHFQEQQLPDRCDNYCDNCQRDQSLLEKRDVTRVVAALLQYLRSSGARLTILQLADGWRGVGPVENRVPGDAALDAKAFSRADTMRVIVWLVARSYLQLDYTVTKYTTQAYVTCRKSGVRQFNPAQPFVVSFLPTPKRQRTPSDPVDAEPGTVPQSNLPAPPNPRQGPARKRKPAQRSSASSSSSKRAVRRQSAIAISLSEYKDSRTLVNGTTRNRLQSVQCQPRQVAVSWHISPNGGSAGRCFRVIVASAAHVLDRARAMTAVDDADDDGAPGRQEGVTPDTIGAVLENIRRDLGDRSTEKRRTAIALIDKQIRAWIANPALRARVVFALDAFIADLASGKLDLQKSGLVGVSVCVVADGQNPAVRERLPEIIPLVISMLSVQGAVLRLTYLACECLYNIIKVARQAALHYLVPLFSRLLALSSCCEALVRNAAELLTELLKDIVLDSRDDSGLILSALRPVLAHGLRIHRDAHIRMFLLAWIDVLHNGAIMTAEDAGFAVGPLFAMLSDAHPDICVHARRCLRALSRPANLPFIARFAMACRHPVSSRVAALESIKELVHQLDRTVPHRVLHSILSCLDDENESVADAATEADAAVRSTIIDLTDKAVLAVLVGAMSWRRPRSRSSALHYLLLGVRRHPSTDLPNLLPVIDDVPVGLLPTVVEIIARIAVCRQRVAQTCGELVDKMVSRPSMMERRAASVAIARFAEHFGGPFVLSTIAAYIVGHCGGRRECARLVHTLQMCLMLAPELAPCHTQLPELFPVLFEAWCCNPIAAIALCLQAGVYELASLIVGTMDRLDASSWDSLEQVVQLVELLDSPALHRARMDLASAMAHPYLYKCLLGLLLLLPQCPAFDALHRRLVFVSRASLGQCSDATPAAMAWSSRRGLHIDIDRLFNVFLAKTDLRAA</sequence>
<accession>A0A3P3Y542</accession>
<dbReference type="GO" id="GO:0005737">
    <property type="term" value="C:cytoplasm"/>
    <property type="evidence" value="ECO:0007669"/>
    <property type="project" value="TreeGrafter"/>
</dbReference>
<dbReference type="PROSITE" id="PS51194">
    <property type="entry name" value="HELICASE_CTER"/>
    <property type="match status" value="1"/>
</dbReference>
<dbReference type="InterPro" id="IPR016024">
    <property type="entry name" value="ARM-type_fold"/>
</dbReference>
<keyword evidence="9" id="KW-0413">Isomerase</keyword>
<evidence type="ECO:0000256" key="12">
    <source>
        <dbReference type="SAM" id="MobiDB-lite"/>
    </source>
</evidence>
<dbReference type="PANTHER" id="PTHR13710">
    <property type="entry name" value="DNA HELICASE RECQ FAMILY MEMBER"/>
    <property type="match status" value="1"/>
</dbReference>
<evidence type="ECO:0000256" key="6">
    <source>
        <dbReference type="ARBA" id="ARBA00022806"/>
    </source>
</evidence>
<dbReference type="InterPro" id="IPR036388">
    <property type="entry name" value="WH-like_DNA-bd_sf"/>
</dbReference>
<dbReference type="Gene3D" id="3.40.50.300">
    <property type="entry name" value="P-loop containing nucleotide triphosphate hydrolases"/>
    <property type="match status" value="2"/>
</dbReference>
<dbReference type="InterPro" id="IPR021841">
    <property type="entry name" value="VAC14_Fig4p-bd"/>
</dbReference>
<keyword evidence="4" id="KW-0547">Nucleotide-binding</keyword>
<keyword evidence="8" id="KW-0238">DNA-binding</keyword>
<dbReference type="GO" id="GO:0016787">
    <property type="term" value="F:hydrolase activity"/>
    <property type="evidence" value="ECO:0007669"/>
    <property type="project" value="UniProtKB-KW"/>
</dbReference>
<keyword evidence="5" id="KW-0378">Hydrolase</keyword>
<dbReference type="Pfam" id="PF00270">
    <property type="entry name" value="DEAD"/>
    <property type="match status" value="1"/>
</dbReference>
<dbReference type="GO" id="GO:0009378">
    <property type="term" value="F:four-way junction helicase activity"/>
    <property type="evidence" value="ECO:0007669"/>
    <property type="project" value="TreeGrafter"/>
</dbReference>
<dbReference type="FunFam" id="3.40.50.300:FF:001389">
    <property type="entry name" value="ATP-dependent DNA helicase RecQ"/>
    <property type="match status" value="1"/>
</dbReference>
<dbReference type="InterPro" id="IPR004589">
    <property type="entry name" value="DNA_helicase_ATP-dep_RecQ"/>
</dbReference>
<dbReference type="SUPFAM" id="SSF52540">
    <property type="entry name" value="P-loop containing nucleoside triphosphate hydrolases"/>
    <property type="match status" value="1"/>
</dbReference>
<evidence type="ECO:0000256" key="1">
    <source>
        <dbReference type="ARBA" id="ARBA00005446"/>
    </source>
</evidence>
<dbReference type="Pfam" id="PF16124">
    <property type="entry name" value="RecQ_Zn_bind"/>
    <property type="match status" value="1"/>
</dbReference>
<dbReference type="Gene3D" id="1.10.10.10">
    <property type="entry name" value="Winged helix-like DNA-binding domain superfamily/Winged helix DNA-binding domain"/>
    <property type="match status" value="1"/>
</dbReference>
<dbReference type="NCBIfam" id="TIGR00614">
    <property type="entry name" value="recQ_fam"/>
    <property type="match status" value="1"/>
</dbReference>
<protein>
    <recommendedName>
        <fullName evidence="11">DNA 3'-5' helicase</fullName>
        <ecNumber evidence="11">5.6.2.4</ecNumber>
    </recommendedName>
</protein>
<dbReference type="EC" id="5.6.2.4" evidence="11"/>
<dbReference type="GO" id="GO:0005524">
    <property type="term" value="F:ATP binding"/>
    <property type="evidence" value="ECO:0007669"/>
    <property type="project" value="UniProtKB-KW"/>
</dbReference>
<dbReference type="GO" id="GO:0003677">
    <property type="term" value="F:DNA binding"/>
    <property type="evidence" value="ECO:0007669"/>
    <property type="project" value="UniProtKB-KW"/>
</dbReference>
<dbReference type="InterPro" id="IPR001650">
    <property type="entry name" value="Helicase_C-like"/>
</dbReference>
<dbReference type="InterPro" id="IPR014001">
    <property type="entry name" value="Helicase_ATP-bd"/>
</dbReference>
<gene>
    <name evidence="15" type="ORF">PLBR_LOCUS2497</name>
</gene>
<proteinExistence type="inferred from homology"/>
<dbReference type="InterPro" id="IPR032284">
    <property type="entry name" value="RecQ_Zn-bd"/>
</dbReference>
<dbReference type="Gene3D" id="1.25.10.10">
    <property type="entry name" value="Leucine-rich Repeat Variant"/>
    <property type="match status" value="2"/>
</dbReference>
<dbReference type="GO" id="GO:0043138">
    <property type="term" value="F:3'-5' DNA helicase activity"/>
    <property type="evidence" value="ECO:0007669"/>
    <property type="project" value="UniProtKB-EC"/>
</dbReference>
<evidence type="ECO:0000256" key="10">
    <source>
        <dbReference type="ARBA" id="ARBA00034617"/>
    </source>
</evidence>
<comment type="similarity">
    <text evidence="2">Belongs to the VAC14 family.</text>
</comment>
<evidence type="ECO:0000256" key="2">
    <source>
        <dbReference type="ARBA" id="ARBA00010225"/>
    </source>
</evidence>
<keyword evidence="3" id="KW-0479">Metal-binding</keyword>
<dbReference type="SUPFAM" id="SSF48371">
    <property type="entry name" value="ARM repeat"/>
    <property type="match status" value="1"/>
</dbReference>
<evidence type="ECO:0000256" key="5">
    <source>
        <dbReference type="ARBA" id="ARBA00022801"/>
    </source>
</evidence>
<dbReference type="EMBL" id="OVEO01000004">
    <property type="protein sequence ID" value="SPQ95282.1"/>
    <property type="molecule type" value="Genomic_DNA"/>
</dbReference>